<gene>
    <name evidence="2" type="ORF">WKI68_15875</name>
</gene>
<evidence type="ECO:0000313" key="3">
    <source>
        <dbReference type="Proteomes" id="UP001382904"/>
    </source>
</evidence>
<evidence type="ECO:0000256" key="1">
    <source>
        <dbReference type="SAM" id="MobiDB-lite"/>
    </source>
</evidence>
<reference evidence="2 3" key="1">
    <citation type="submission" date="2024-03" db="EMBL/GenBank/DDBJ databases">
        <title>Novel Streptomyces species of biotechnological and ecological value are a feature of Machair soil.</title>
        <authorList>
            <person name="Prole J.R."/>
            <person name="Goodfellow M."/>
            <person name="Allenby N."/>
            <person name="Ward A.C."/>
        </authorList>
    </citation>
    <scope>NUCLEOTIDE SEQUENCE [LARGE SCALE GENOMIC DNA]</scope>
    <source>
        <strain evidence="2 3">MS1.HAVA.3</strain>
    </source>
</reference>
<name>A0ABU8U3P1_9ACTN</name>
<proteinExistence type="predicted"/>
<keyword evidence="3" id="KW-1185">Reference proteome</keyword>
<dbReference type="EMBL" id="JBBKAM010000002">
    <property type="protein sequence ID" value="MEJ8642492.1"/>
    <property type="molecule type" value="Genomic_DNA"/>
</dbReference>
<comment type="caution">
    <text evidence="2">The sequence shown here is derived from an EMBL/GenBank/DDBJ whole genome shotgun (WGS) entry which is preliminary data.</text>
</comment>
<feature type="compositionally biased region" description="Acidic residues" evidence="1">
    <location>
        <begin position="73"/>
        <end position="92"/>
    </location>
</feature>
<accession>A0ABU8U3P1</accession>
<feature type="region of interest" description="Disordered" evidence="1">
    <location>
        <begin position="36"/>
        <end position="113"/>
    </location>
</feature>
<protein>
    <submittedName>
        <fullName evidence="2">SHOCT domain-containing protein</fullName>
    </submittedName>
</protein>
<sequence length="144" mass="15268">MFIRPVGVTVRAANRPAGQPLLRGLLARAAGAVEATTGAVGPDEPPRRGLPARAVQAAGGPAEAPDWAWPEGEPTEEPEPLDPEEQEPEDEERASTRPEDIPTAGPTPPPGHLVAELTQLAELAREGLLTPQEFTTAKARLLRR</sequence>
<evidence type="ECO:0000313" key="2">
    <source>
        <dbReference type="EMBL" id="MEJ8642492.1"/>
    </source>
</evidence>
<dbReference type="Proteomes" id="UP001382904">
    <property type="component" value="Unassembled WGS sequence"/>
</dbReference>
<organism evidence="2 3">
    <name type="scientific">Streptomyces caledonius</name>
    <dbReference type="NCBI Taxonomy" id="3134107"/>
    <lineage>
        <taxon>Bacteria</taxon>
        <taxon>Bacillati</taxon>
        <taxon>Actinomycetota</taxon>
        <taxon>Actinomycetes</taxon>
        <taxon>Kitasatosporales</taxon>
        <taxon>Streptomycetaceae</taxon>
        <taxon>Streptomyces</taxon>
    </lineage>
</organism>